<gene>
    <name evidence="1" type="ORF">IE53DRAFT_385536</name>
</gene>
<organism evidence="1 2">
    <name type="scientific">Violaceomyces palustris</name>
    <dbReference type="NCBI Taxonomy" id="1673888"/>
    <lineage>
        <taxon>Eukaryota</taxon>
        <taxon>Fungi</taxon>
        <taxon>Dikarya</taxon>
        <taxon>Basidiomycota</taxon>
        <taxon>Ustilaginomycotina</taxon>
        <taxon>Ustilaginomycetes</taxon>
        <taxon>Violaceomycetales</taxon>
        <taxon>Violaceomycetaceae</taxon>
        <taxon>Violaceomyces</taxon>
    </lineage>
</organism>
<evidence type="ECO:0000313" key="1">
    <source>
        <dbReference type="EMBL" id="PWN52063.1"/>
    </source>
</evidence>
<dbReference type="EMBL" id="KZ819799">
    <property type="protein sequence ID" value="PWN52063.1"/>
    <property type="molecule type" value="Genomic_DNA"/>
</dbReference>
<sequence length="782" mass="84843">MMMRSSRIGPRGNPFLRSLGSSNSPLPSAPCSQQRSSSSSNVRNNNSNGKKYFGKQNDQPSSSSSSASNPSSPYSSSTPSASNPSSSRASSPSSLKSSPSSSKPVQFSIKAPNKGPSITFALPPTFMDALKNTGNKPSSPKAKAQASRALREEVAAVSQPHSDSDAQESQVGQVFAYATASSYDLGALIRSGRLPPGWTFMEDEEVIHLPSWPVHHDPSTKGKSKDSGISSTSPSNSNGEVFIFQSGSYVTWGMGEEQSKRFLGNVIRGRDSKVQVEKSRYDKIGDEVMDCLFSTDQITRIHGDIIVIGQPPRLPEDEPEDFTSSSTSTASQDSQTGSSQGFGSEWTPTLARLAFSQGLARSARLSVQESALSRFLSSVASIPEQLEKAGKVPLRRKEVIKQMGTLLTLRQKANLDKDNFFDEPEVYWENAKMEEHYRSICAELDISSRFETLNEKLDHCENLLGVVRALLTEATTHRMELIIIGLIAFEAGIALLSHGWIPPWLMSFLTYLGALLGMGTVSRDEKKPIDAIVSSDRTSKLLEHHQSKKSDYGSNLKIASVALLALPVHGRLGFRLPLQGLSFLSTANLPAVGMLGASRSYSKWSSSGRPSPVLARDRSSLTSSIRPSATTSPWFSKRIVRDQSSHEWRHFSTSTRYSTTGSSSSSNSGSGRGTPVGEIQPRLAITFTCAVEGCGHRSSHEFSKRSYTHGIVIIQCPSCKSRHLIADNLSWFTDSKNDPRTIEEIVKAKGGKVTRGVKYDDGEGGGAIEIEEGDAEFKGSKF</sequence>
<dbReference type="Proteomes" id="UP000245626">
    <property type="component" value="Unassembled WGS sequence"/>
</dbReference>
<accession>A0ACD0P1S6</accession>
<protein>
    <submittedName>
        <fullName evidence="1">Uncharacterized protein</fullName>
    </submittedName>
</protein>
<evidence type="ECO:0000313" key="2">
    <source>
        <dbReference type="Proteomes" id="UP000245626"/>
    </source>
</evidence>
<proteinExistence type="predicted"/>
<keyword evidence="2" id="KW-1185">Reference proteome</keyword>
<reference evidence="1 2" key="1">
    <citation type="journal article" date="2018" name="Mol. Biol. Evol.">
        <title>Broad Genomic Sampling Reveals a Smut Pathogenic Ancestry of the Fungal Clade Ustilaginomycotina.</title>
        <authorList>
            <person name="Kijpornyongpan T."/>
            <person name="Mondo S.J."/>
            <person name="Barry K."/>
            <person name="Sandor L."/>
            <person name="Lee J."/>
            <person name="Lipzen A."/>
            <person name="Pangilinan J."/>
            <person name="LaButti K."/>
            <person name="Hainaut M."/>
            <person name="Henrissat B."/>
            <person name="Grigoriev I.V."/>
            <person name="Spatafora J.W."/>
            <person name="Aime M.C."/>
        </authorList>
    </citation>
    <scope>NUCLEOTIDE SEQUENCE [LARGE SCALE GENOMIC DNA]</scope>
    <source>
        <strain evidence="1 2">SA 807</strain>
    </source>
</reference>
<name>A0ACD0P1S6_9BASI</name>